<evidence type="ECO:0000313" key="1">
    <source>
        <dbReference type="EMBL" id="MCW7552602.1"/>
    </source>
</evidence>
<reference evidence="1 2" key="1">
    <citation type="submission" date="2022-10" db="EMBL/GenBank/DDBJ databases">
        <title>High-quality genome sequences of two octocoral-associated bacteria, Endozoicomonas euniceicola EF212 and Endozoicomonas gorgoniicola PS125.</title>
        <authorList>
            <person name="Chiou Y.-J."/>
            <person name="Chen Y.-H."/>
        </authorList>
    </citation>
    <scope>NUCLEOTIDE SEQUENCE [LARGE SCALE GENOMIC DNA]</scope>
    <source>
        <strain evidence="1 2">PS125</strain>
    </source>
</reference>
<keyword evidence="2" id="KW-1185">Reference proteome</keyword>
<evidence type="ECO:0000313" key="2">
    <source>
        <dbReference type="Proteomes" id="UP001209854"/>
    </source>
</evidence>
<comment type="caution">
    <text evidence="1">The sequence shown here is derived from an EMBL/GenBank/DDBJ whole genome shotgun (WGS) entry which is preliminary data.</text>
</comment>
<sequence>MKKEETFKLAHPIEVDGVMTDTLKLRRPKVRDIKMMDQYPGDVEKSIYLLSALCEIPPDAVEEMDADDFGRISEKVSGFMPSAGRMSGF</sequence>
<organism evidence="1 2">
    <name type="scientific">Endozoicomonas gorgoniicola</name>
    <dbReference type="NCBI Taxonomy" id="1234144"/>
    <lineage>
        <taxon>Bacteria</taxon>
        <taxon>Pseudomonadati</taxon>
        <taxon>Pseudomonadota</taxon>
        <taxon>Gammaproteobacteria</taxon>
        <taxon>Oceanospirillales</taxon>
        <taxon>Endozoicomonadaceae</taxon>
        <taxon>Endozoicomonas</taxon>
    </lineage>
</organism>
<gene>
    <name evidence="1" type="ORF">NX722_08050</name>
</gene>
<protein>
    <submittedName>
        <fullName evidence="1">Phage tail assembly protein</fullName>
    </submittedName>
</protein>
<proteinExistence type="predicted"/>
<dbReference type="InterPro" id="IPR019289">
    <property type="entry name" value="Phage_tail_E/E"/>
</dbReference>
<dbReference type="EMBL" id="JAPFCC010000001">
    <property type="protein sequence ID" value="MCW7552602.1"/>
    <property type="molecule type" value="Genomic_DNA"/>
</dbReference>
<dbReference type="RefSeq" id="WP_262567554.1">
    <property type="nucleotide sequence ID" value="NZ_JAPFCC010000001.1"/>
</dbReference>
<dbReference type="Proteomes" id="UP001209854">
    <property type="component" value="Unassembled WGS sequence"/>
</dbReference>
<name>A0ABT3MTA8_9GAMM</name>
<dbReference type="Pfam" id="PF10109">
    <property type="entry name" value="Phage_TAC_7"/>
    <property type="match status" value="1"/>
</dbReference>
<accession>A0ABT3MTA8</accession>